<dbReference type="InterPro" id="IPR046671">
    <property type="entry name" value="DUF6541"/>
</dbReference>
<accession>A0A238XE29</accession>
<feature type="transmembrane region" description="Helical" evidence="1">
    <location>
        <begin position="377"/>
        <end position="393"/>
    </location>
</feature>
<sequence length="667" mass="70372">MTFQTVVVPVVSLLVLVLPGLVVGLLAALRPGVALATAPLITYGITTAAATAASFVPFHWNALTLMIVTALVALAILLVRVLTGRGSGWRRSVRVERPARLSWRDWVVVGGVVSGGSLSAGVLLSGFGRLAAPNQDWDYVFHANAVRFLTDSGDLAPTALRVINDWESVDFYYPHTLHALAATVAQLTGATPFEALNAQAMLVCLIAGAGLAMLLRRLGAPLAVTASTPLLLAGFASFPYDLLWRGPLLPYAAGVAVSPAFVIILDVVLQRRSPALVVLAGLGAAGLLGLHPSTALSAGLVVLVYLGFRWAAPTRTPGRDVLLLVAAGALAVVAAFPAAKGAVLKTTGGWVQDWPAIERPGQAVGDLFLLNHGSATPQYWLAGLMIVGALTLYRARYLWWWVGSSVIAVALFVLAASSDSKFVTDLTAPWWNDRYRFAALAVLGFAPLAAHGLLSLATLAATAVRRVLGGRAYRLSSRAVTGAMVAAGLVVLALISQGLYAPSNQARIAGAYQDDRTLDHHEVAAMEWLAEHSSGGAVMNDSNDGSAYLSAVAGLRPVFGHIVNPGAVWLLGDTQQLLFERFNCLDSDPAVRQAIEELDIRYVFLGSGFVRQDFHRAPGLVGVGRAASLQLVHQTTGVRIYEVDLTETPVEPVPACDRSESDGDMTG</sequence>
<name>A0A238XE29_9ACTN</name>
<feature type="transmembrane region" description="Helical" evidence="1">
    <location>
        <begin position="437"/>
        <end position="463"/>
    </location>
</feature>
<feature type="transmembrane region" description="Helical" evidence="1">
    <location>
        <begin position="296"/>
        <end position="312"/>
    </location>
</feature>
<dbReference type="Pfam" id="PF20176">
    <property type="entry name" value="DUF6541"/>
    <property type="match status" value="1"/>
</dbReference>
<keyword evidence="1" id="KW-0472">Membrane</keyword>
<feature type="transmembrane region" description="Helical" evidence="1">
    <location>
        <begin position="103"/>
        <end position="127"/>
    </location>
</feature>
<reference evidence="2 3" key="1">
    <citation type="submission" date="2017-06" db="EMBL/GenBank/DDBJ databases">
        <authorList>
            <person name="Kim H.J."/>
            <person name="Triplett B.A."/>
        </authorList>
    </citation>
    <scope>NUCLEOTIDE SEQUENCE [LARGE SCALE GENOMIC DNA]</scope>
    <source>
        <strain evidence="2 3">DSM 44272</strain>
    </source>
</reference>
<keyword evidence="1" id="KW-0812">Transmembrane</keyword>
<proteinExistence type="predicted"/>
<dbReference type="RefSeq" id="WP_141137487.1">
    <property type="nucleotide sequence ID" value="NZ_FZNO01000013.1"/>
</dbReference>
<dbReference type="OrthoDB" id="3251757at2"/>
<evidence type="ECO:0000313" key="3">
    <source>
        <dbReference type="Proteomes" id="UP000198403"/>
    </source>
</evidence>
<feature type="transmembrane region" description="Helical" evidence="1">
    <location>
        <begin position="248"/>
        <end position="268"/>
    </location>
</feature>
<evidence type="ECO:0000313" key="2">
    <source>
        <dbReference type="EMBL" id="SNR56922.1"/>
    </source>
</evidence>
<feature type="transmembrane region" description="Helical" evidence="1">
    <location>
        <begin position="222"/>
        <end position="242"/>
    </location>
</feature>
<feature type="transmembrane region" description="Helical" evidence="1">
    <location>
        <begin position="398"/>
        <end position="417"/>
    </location>
</feature>
<feature type="transmembrane region" description="Helical" evidence="1">
    <location>
        <begin position="33"/>
        <end position="56"/>
    </location>
</feature>
<gene>
    <name evidence="2" type="ORF">SAMN06272737_11312</name>
</gene>
<dbReference type="Proteomes" id="UP000198403">
    <property type="component" value="Unassembled WGS sequence"/>
</dbReference>
<keyword evidence="1" id="KW-1133">Transmembrane helix</keyword>
<feature type="transmembrane region" description="Helical" evidence="1">
    <location>
        <begin position="62"/>
        <end position="82"/>
    </location>
</feature>
<feature type="transmembrane region" description="Helical" evidence="1">
    <location>
        <begin position="321"/>
        <end position="339"/>
    </location>
</feature>
<organism evidence="2 3">
    <name type="scientific">Blastococcus mobilis</name>
    <dbReference type="NCBI Taxonomy" id="1938746"/>
    <lineage>
        <taxon>Bacteria</taxon>
        <taxon>Bacillati</taxon>
        <taxon>Actinomycetota</taxon>
        <taxon>Actinomycetes</taxon>
        <taxon>Geodermatophilales</taxon>
        <taxon>Geodermatophilaceae</taxon>
        <taxon>Blastococcus</taxon>
    </lineage>
</organism>
<protein>
    <submittedName>
        <fullName evidence="2">Uncharacterized protein</fullName>
    </submittedName>
</protein>
<dbReference type="EMBL" id="FZNO01000013">
    <property type="protein sequence ID" value="SNR56922.1"/>
    <property type="molecule type" value="Genomic_DNA"/>
</dbReference>
<keyword evidence="3" id="KW-1185">Reference proteome</keyword>
<evidence type="ECO:0000256" key="1">
    <source>
        <dbReference type="SAM" id="Phobius"/>
    </source>
</evidence>
<dbReference type="AlphaFoldDB" id="A0A238XE29"/>
<feature type="transmembrane region" description="Helical" evidence="1">
    <location>
        <begin position="6"/>
        <end position="26"/>
    </location>
</feature>
<feature type="transmembrane region" description="Helical" evidence="1">
    <location>
        <begin position="475"/>
        <end position="495"/>
    </location>
</feature>